<evidence type="ECO:0000256" key="1">
    <source>
        <dbReference type="SAM" id="MobiDB-lite"/>
    </source>
</evidence>
<feature type="compositionally biased region" description="Polar residues" evidence="1">
    <location>
        <begin position="1"/>
        <end position="10"/>
    </location>
</feature>
<dbReference type="AlphaFoldDB" id="A0A1L1PCL2"/>
<sequence length="403" mass="45634">MISSQTTSLTRGHYASGDKRPRESGDDPIKSIGPQLDSTESGRAVPEWPSEVVQYLVTLLLVSVKESTDAESTQKMRVNLLSIARLSLVNTRWRHALSGTMDAHCASYARLFVLEHHETRSFPIESGEDDRPQQPMPAVFEGMEAQHLASAVRNLLQHLLHTDRSHFVGAMVVRALLQAASKLARTPGVPEDELDGMRRLPLTVLAFAFQQGLSSDPRRFNDIVLLLMTHWNHYPIDVQVRVNEDLQSLDRIGHATNEYVNNVWRETLTTETLEAAKVRCKRLDDLNKRSTRDARGARLYALMEMTSPPWYPSSPTRVLTLSWIARHWDSLTCLDNRVQQRQAELEAKVLELFNEVARGTPARSHAQWLAEAFPAPLRKLVLERMNNESRKTLLLGSEHEADT</sequence>
<proteinExistence type="predicted"/>
<evidence type="ECO:0000313" key="2">
    <source>
        <dbReference type="EMBL" id="CDN85723.1"/>
    </source>
</evidence>
<evidence type="ECO:0000313" key="3">
    <source>
        <dbReference type="Proteomes" id="UP000028878"/>
    </source>
</evidence>
<gene>
    <name evidence="2" type="ORF">BN948_00114</name>
</gene>
<reference evidence="3" key="1">
    <citation type="submission" date="2014-11" db="EMBL/GenBank/DDBJ databases">
        <title>Draft genome sequence of Hydrogenophaga intermedia S1.</title>
        <authorList>
            <person name="Gan H.M."/>
            <person name="Chew T.H."/>
            <person name="Stolz A."/>
        </authorList>
    </citation>
    <scope>NUCLEOTIDE SEQUENCE [LARGE SCALE GENOMIC DNA]</scope>
    <source>
        <strain evidence="3">S1</strain>
    </source>
</reference>
<accession>A0A1L1PCL2</accession>
<dbReference type="RefSeq" id="WP_009519985.1">
    <property type="nucleotide sequence ID" value="NZ_CCAE010000001.1"/>
</dbReference>
<feature type="compositionally biased region" description="Basic and acidic residues" evidence="1">
    <location>
        <begin position="16"/>
        <end position="29"/>
    </location>
</feature>
<keyword evidence="3" id="KW-1185">Reference proteome</keyword>
<dbReference type="EMBL" id="CCAE010000001">
    <property type="protein sequence ID" value="CDN85723.1"/>
    <property type="molecule type" value="Genomic_DNA"/>
</dbReference>
<organism evidence="2 3">
    <name type="scientific">Hydrogenophaga intermedia</name>
    <dbReference type="NCBI Taxonomy" id="65786"/>
    <lineage>
        <taxon>Bacteria</taxon>
        <taxon>Pseudomonadati</taxon>
        <taxon>Pseudomonadota</taxon>
        <taxon>Betaproteobacteria</taxon>
        <taxon>Burkholderiales</taxon>
        <taxon>Comamonadaceae</taxon>
        <taxon>Hydrogenophaga</taxon>
    </lineage>
</organism>
<protein>
    <submittedName>
        <fullName evidence="2">Uncharacterized protein</fullName>
    </submittedName>
</protein>
<dbReference type="Proteomes" id="UP000028878">
    <property type="component" value="Unassembled WGS sequence"/>
</dbReference>
<name>A0A1L1PCL2_HYDIT</name>
<feature type="region of interest" description="Disordered" evidence="1">
    <location>
        <begin position="1"/>
        <end position="45"/>
    </location>
</feature>